<organism evidence="2 3">
    <name type="scientific">Mesorhizobium escarrei</name>
    <dbReference type="NCBI Taxonomy" id="666018"/>
    <lineage>
        <taxon>Bacteria</taxon>
        <taxon>Pseudomonadati</taxon>
        <taxon>Pseudomonadota</taxon>
        <taxon>Alphaproteobacteria</taxon>
        <taxon>Hyphomicrobiales</taxon>
        <taxon>Phyllobacteriaceae</taxon>
        <taxon>Mesorhizobium</taxon>
    </lineage>
</organism>
<gene>
    <name evidence="2" type="ORF">MES5069_830010</name>
</gene>
<dbReference type="EMBL" id="CAKXZT010000183">
    <property type="protein sequence ID" value="CAH2409363.1"/>
    <property type="molecule type" value="Genomic_DNA"/>
</dbReference>
<protein>
    <submittedName>
        <fullName evidence="2">Uncharacterized protein</fullName>
    </submittedName>
</protein>
<keyword evidence="1" id="KW-0472">Membrane</keyword>
<evidence type="ECO:0000256" key="1">
    <source>
        <dbReference type="SAM" id="Phobius"/>
    </source>
</evidence>
<reference evidence="2 3" key="1">
    <citation type="submission" date="2022-03" db="EMBL/GenBank/DDBJ databases">
        <authorList>
            <person name="Brunel B."/>
        </authorList>
    </citation>
    <scope>NUCLEOTIDE SEQUENCE [LARGE SCALE GENOMIC DNA]</scope>
    <source>
        <strain evidence="2">STM5069sample</strain>
    </source>
</reference>
<keyword evidence="1" id="KW-0812">Transmembrane</keyword>
<keyword evidence="3" id="KW-1185">Reference proteome</keyword>
<accession>A0ABM9EJ02</accession>
<feature type="transmembrane region" description="Helical" evidence="1">
    <location>
        <begin position="69"/>
        <end position="88"/>
    </location>
</feature>
<keyword evidence="1" id="KW-1133">Transmembrane helix</keyword>
<comment type="caution">
    <text evidence="2">The sequence shown here is derived from an EMBL/GenBank/DDBJ whole genome shotgun (WGS) entry which is preliminary data.</text>
</comment>
<dbReference type="RefSeq" id="WP_254022440.1">
    <property type="nucleotide sequence ID" value="NZ_CAKXZT010000183.1"/>
</dbReference>
<sequence>MDKNDGDNPPERFPGNLLPVIQADIAKRMSRETDGKGPDGLVVTEAWRDRNLVEEWEEADAVLDSQPSVLPFLVLYVLSMLGLAWYALAGRYFL</sequence>
<evidence type="ECO:0000313" key="3">
    <source>
        <dbReference type="Proteomes" id="UP001153050"/>
    </source>
</evidence>
<proteinExistence type="predicted"/>
<name>A0ABM9EJ02_9HYPH</name>
<dbReference type="Proteomes" id="UP001153050">
    <property type="component" value="Unassembled WGS sequence"/>
</dbReference>
<evidence type="ECO:0000313" key="2">
    <source>
        <dbReference type="EMBL" id="CAH2409363.1"/>
    </source>
</evidence>